<evidence type="ECO:0000256" key="1">
    <source>
        <dbReference type="SAM" id="SignalP"/>
    </source>
</evidence>
<comment type="caution">
    <text evidence="2">The sequence shown here is derived from an EMBL/GenBank/DDBJ whole genome shotgun (WGS) entry which is preliminary data.</text>
</comment>
<dbReference type="Proteomes" id="UP001063166">
    <property type="component" value="Unassembled WGS sequence"/>
</dbReference>
<feature type="chain" id="PRO_5040244480" evidence="1">
    <location>
        <begin position="22"/>
        <end position="83"/>
    </location>
</feature>
<dbReference type="OrthoDB" id="3014278at2759"/>
<sequence>MKFSAIFVALPIILASGSALAQGNPEVEARDLAALTRDRLVARQAREWDIYRRDFEPSTLERRRKCKTSQDCLGMICINGTCQ</sequence>
<protein>
    <submittedName>
        <fullName evidence="2">Uncharacterized protein</fullName>
    </submittedName>
</protein>
<proteinExistence type="predicted"/>
<dbReference type="AlphaFoldDB" id="A0A9P3PWK9"/>
<accession>A0A9P3PWK9</accession>
<keyword evidence="3" id="KW-1185">Reference proteome</keyword>
<evidence type="ECO:0000313" key="2">
    <source>
        <dbReference type="EMBL" id="GLB42602.1"/>
    </source>
</evidence>
<name>A0A9P3PWK9_LYOSH</name>
<reference evidence="2" key="1">
    <citation type="submission" date="2022-07" db="EMBL/GenBank/DDBJ databases">
        <title>The genome of Lyophyllum shimeji provides insight into the initial evolution of ectomycorrhizal fungal genome.</title>
        <authorList>
            <person name="Kobayashi Y."/>
            <person name="Shibata T."/>
            <person name="Hirakawa H."/>
            <person name="Shigenobu S."/>
            <person name="Nishiyama T."/>
            <person name="Yamada A."/>
            <person name="Hasebe M."/>
            <person name="Kawaguchi M."/>
        </authorList>
    </citation>
    <scope>NUCLEOTIDE SEQUENCE</scope>
    <source>
        <strain evidence="2">AT787</strain>
    </source>
</reference>
<organism evidence="2 3">
    <name type="scientific">Lyophyllum shimeji</name>
    <name type="common">Hon-shimeji</name>
    <name type="synonym">Tricholoma shimeji</name>
    <dbReference type="NCBI Taxonomy" id="47721"/>
    <lineage>
        <taxon>Eukaryota</taxon>
        <taxon>Fungi</taxon>
        <taxon>Dikarya</taxon>
        <taxon>Basidiomycota</taxon>
        <taxon>Agaricomycotina</taxon>
        <taxon>Agaricomycetes</taxon>
        <taxon>Agaricomycetidae</taxon>
        <taxon>Agaricales</taxon>
        <taxon>Tricholomatineae</taxon>
        <taxon>Lyophyllaceae</taxon>
        <taxon>Lyophyllum</taxon>
    </lineage>
</organism>
<evidence type="ECO:0000313" key="3">
    <source>
        <dbReference type="Proteomes" id="UP001063166"/>
    </source>
</evidence>
<dbReference type="EMBL" id="BRPK01000012">
    <property type="protein sequence ID" value="GLB42602.1"/>
    <property type="molecule type" value="Genomic_DNA"/>
</dbReference>
<keyword evidence="1" id="KW-0732">Signal</keyword>
<feature type="signal peptide" evidence="1">
    <location>
        <begin position="1"/>
        <end position="21"/>
    </location>
</feature>
<gene>
    <name evidence="2" type="ORF">LshimejAT787_1200510</name>
</gene>